<comment type="caution">
    <text evidence="1">The sequence shown here is derived from an EMBL/GenBank/DDBJ whole genome shotgun (WGS) entry which is preliminary data.</text>
</comment>
<dbReference type="Pfam" id="PF02620">
    <property type="entry name" value="YceD"/>
    <property type="match status" value="1"/>
</dbReference>
<accession>A0ABV9MUG4</accession>
<reference evidence="2" key="1">
    <citation type="journal article" date="2019" name="Int. J. Syst. Evol. Microbiol.">
        <title>The Global Catalogue of Microorganisms (GCM) 10K type strain sequencing project: providing services to taxonomists for standard genome sequencing and annotation.</title>
        <authorList>
            <consortium name="The Broad Institute Genomics Platform"/>
            <consortium name="The Broad Institute Genome Sequencing Center for Infectious Disease"/>
            <person name="Wu L."/>
            <person name="Ma J."/>
        </authorList>
    </citation>
    <scope>NUCLEOTIDE SEQUENCE [LARGE SCALE GENOMIC DNA]</scope>
    <source>
        <strain evidence="2">CGMCC 1.19032</strain>
    </source>
</reference>
<keyword evidence="2" id="KW-1185">Reference proteome</keyword>
<gene>
    <name evidence="1" type="ORF">ACFO5I_00715</name>
</gene>
<dbReference type="RefSeq" id="WP_204654736.1">
    <property type="nucleotide sequence ID" value="NZ_JAFBFD010000037.1"/>
</dbReference>
<proteinExistence type="predicted"/>
<sequence>MKWSLLELRRYQEQPLTFQTTLDLKDELKARDKEIIDLAPVEVKGIVSVNPTEYILHYTLSTVMTLPSTRSLEPVALPIIFTVDEVFMTPEQFQHKDERMKEEEILLLETQTLDLSESVADNLLLEIPLQVLTEEEKRATTLPKGENWAVLSEEEYLEMKESQAESQVDPRLAKLSSLFENSDEDNR</sequence>
<dbReference type="EMBL" id="JBHSGS010000006">
    <property type="protein sequence ID" value="MFC4718293.1"/>
    <property type="molecule type" value="Genomic_DNA"/>
</dbReference>
<dbReference type="InterPro" id="IPR003772">
    <property type="entry name" value="YceD"/>
</dbReference>
<evidence type="ECO:0000313" key="2">
    <source>
        <dbReference type="Proteomes" id="UP001595969"/>
    </source>
</evidence>
<protein>
    <submittedName>
        <fullName evidence="1">YceD family protein</fullName>
    </submittedName>
</protein>
<organism evidence="1 2">
    <name type="scientific">Enterococcus lemanii</name>
    <dbReference type="NCBI Taxonomy" id="1159752"/>
    <lineage>
        <taxon>Bacteria</taxon>
        <taxon>Bacillati</taxon>
        <taxon>Bacillota</taxon>
        <taxon>Bacilli</taxon>
        <taxon>Lactobacillales</taxon>
        <taxon>Enterococcaceae</taxon>
        <taxon>Enterococcus</taxon>
    </lineage>
</organism>
<evidence type="ECO:0000313" key="1">
    <source>
        <dbReference type="EMBL" id="MFC4718293.1"/>
    </source>
</evidence>
<dbReference type="Proteomes" id="UP001595969">
    <property type="component" value="Unassembled WGS sequence"/>
</dbReference>
<name>A0ABV9MUG4_9ENTE</name>